<protein>
    <submittedName>
        <fullName evidence="2">Hypp8741 protein</fullName>
    </submittedName>
</protein>
<accession>A0A8K0EIY7</accession>
<evidence type="ECO:0000313" key="2">
    <source>
        <dbReference type="EMBL" id="CAH1250047.1"/>
    </source>
</evidence>
<reference evidence="2" key="1">
    <citation type="submission" date="2022-01" db="EMBL/GenBank/DDBJ databases">
        <authorList>
            <person name="Braso-Vives M."/>
        </authorList>
    </citation>
    <scope>NUCLEOTIDE SEQUENCE</scope>
</reference>
<keyword evidence="3" id="KW-1185">Reference proteome</keyword>
<gene>
    <name evidence="2" type="primary">Hypp8741</name>
    <name evidence="2" type="ORF">BLAG_LOCUS10922</name>
</gene>
<dbReference type="OrthoDB" id="435881at2759"/>
<dbReference type="Proteomes" id="UP000838412">
    <property type="component" value="Chromosome 18"/>
</dbReference>
<evidence type="ECO:0000313" key="3">
    <source>
        <dbReference type="Proteomes" id="UP000838412"/>
    </source>
</evidence>
<evidence type="ECO:0000256" key="1">
    <source>
        <dbReference type="SAM" id="MobiDB-lite"/>
    </source>
</evidence>
<proteinExistence type="predicted"/>
<name>A0A8K0EIY7_BRALA</name>
<sequence length="67" mass="7419">MFEDTSPPGKAHLIQHTGQTQEETRQDMDQTQEETSQHTDPTPEATSPPEPGGVSRSLIKTTARMEL</sequence>
<feature type="region of interest" description="Disordered" evidence="1">
    <location>
        <begin position="1"/>
        <end position="67"/>
    </location>
</feature>
<dbReference type="AlphaFoldDB" id="A0A8K0EIY7"/>
<organism evidence="2 3">
    <name type="scientific">Branchiostoma lanceolatum</name>
    <name type="common">Common lancelet</name>
    <name type="synonym">Amphioxus lanceolatum</name>
    <dbReference type="NCBI Taxonomy" id="7740"/>
    <lineage>
        <taxon>Eukaryota</taxon>
        <taxon>Metazoa</taxon>
        <taxon>Chordata</taxon>
        <taxon>Cephalochordata</taxon>
        <taxon>Leptocardii</taxon>
        <taxon>Amphioxiformes</taxon>
        <taxon>Branchiostomatidae</taxon>
        <taxon>Branchiostoma</taxon>
    </lineage>
</organism>
<dbReference type="EMBL" id="OV696703">
    <property type="protein sequence ID" value="CAH1250047.1"/>
    <property type="molecule type" value="Genomic_DNA"/>
</dbReference>